<dbReference type="RefSeq" id="WP_058374738.1">
    <property type="nucleotide sequence ID" value="NZ_CP011035.1"/>
</dbReference>
<dbReference type="OrthoDB" id="7058425at2"/>
<reference evidence="1 2" key="1">
    <citation type="submission" date="2015-03" db="EMBL/GenBank/DDBJ databases">
        <authorList>
            <person name="Murphy D."/>
        </authorList>
    </citation>
    <scope>NUCLEOTIDE SEQUENCE [LARGE SCALE GENOMIC DNA]</scope>
    <source>
        <strain evidence="1 2">KMM 520</strain>
    </source>
</reference>
<name>A0A0U2LRG4_9GAMM</name>
<gene>
    <name evidence="1" type="ORF">PTRA_b0171</name>
</gene>
<accession>A0A0U2LRG4</accession>
<dbReference type="Proteomes" id="UP000065261">
    <property type="component" value="Chromosome II"/>
</dbReference>
<evidence type="ECO:0000313" key="1">
    <source>
        <dbReference type="EMBL" id="ALS34694.1"/>
    </source>
</evidence>
<dbReference type="KEGG" id="ptn:PTRA_b0171"/>
<proteinExistence type="predicted"/>
<evidence type="ECO:0008006" key="3">
    <source>
        <dbReference type="Google" id="ProtNLM"/>
    </source>
</evidence>
<dbReference type="AlphaFoldDB" id="A0A0U2LRG4"/>
<protein>
    <recommendedName>
        <fullName evidence="3">Glycosyltransferase 2-like domain-containing protein</fullName>
    </recommendedName>
</protein>
<evidence type="ECO:0000313" key="2">
    <source>
        <dbReference type="Proteomes" id="UP000065261"/>
    </source>
</evidence>
<dbReference type="PATRIC" id="fig|1315283.4.peg.3286"/>
<organism evidence="1">
    <name type="scientific">Pseudoalteromonas translucida KMM 520</name>
    <dbReference type="NCBI Taxonomy" id="1315283"/>
    <lineage>
        <taxon>Bacteria</taxon>
        <taxon>Pseudomonadati</taxon>
        <taxon>Pseudomonadota</taxon>
        <taxon>Gammaproteobacteria</taxon>
        <taxon>Alteromonadales</taxon>
        <taxon>Pseudoalteromonadaceae</taxon>
        <taxon>Pseudoalteromonas</taxon>
    </lineage>
</organism>
<dbReference type="EMBL" id="CP011035">
    <property type="protein sequence ID" value="ALS34694.1"/>
    <property type="molecule type" value="Genomic_DNA"/>
</dbReference>
<sequence>MRRIAMQSNNIINVVLASADIDVANSLLKSMHQALPSFEIKASILLFGITEPRKIYQFCRPVEIIDIVTYYPPIVDSRNICQAHLRRKMNEFGGIGFILDDDLSWTLPENEFITVLEKLKKAGCDMAFSALSGDSPIPKEYTRTSPLLDVLIAIAVQCNDSKAMKIKEYVTKVDISKKSESNINTHHDFYTFTHKEFHKYDVDIATINWHDFIDRLVKGKSTTRTTPTPITIMPAKGRERGGATLILNVDVLLCKNDSMRYLNLYSRRSDMIMATDAANYNFKLFNTPPMLKHLRDEAFDTHDSKKLIGDILGYALVESKEGANFCAKKFAKNVSQRIEHTKFLLMESSKMMELLDVWLKNNNYIELDVSSLVKSMIAENEKTYLALTSIDLGVVNQSFNTFIYNRINYLKSDESTELAC</sequence>